<comment type="similarity">
    <text evidence="2">Belongs to the nucleobase:cation symporter-2 (NCS2) (TC 2.A.40) family.</text>
</comment>
<evidence type="ECO:0000256" key="4">
    <source>
        <dbReference type="ARBA" id="ARBA00022989"/>
    </source>
</evidence>
<organism evidence="7 8">
    <name type="scientific">Rubroshorea leprosula</name>
    <dbReference type="NCBI Taxonomy" id="152421"/>
    <lineage>
        <taxon>Eukaryota</taxon>
        <taxon>Viridiplantae</taxon>
        <taxon>Streptophyta</taxon>
        <taxon>Embryophyta</taxon>
        <taxon>Tracheophyta</taxon>
        <taxon>Spermatophyta</taxon>
        <taxon>Magnoliopsida</taxon>
        <taxon>eudicotyledons</taxon>
        <taxon>Gunneridae</taxon>
        <taxon>Pentapetalae</taxon>
        <taxon>rosids</taxon>
        <taxon>malvids</taxon>
        <taxon>Malvales</taxon>
        <taxon>Dipterocarpaceae</taxon>
        <taxon>Rubroshorea</taxon>
    </lineage>
</organism>
<dbReference type="GO" id="GO:0022857">
    <property type="term" value="F:transmembrane transporter activity"/>
    <property type="evidence" value="ECO:0007669"/>
    <property type="project" value="InterPro"/>
</dbReference>
<dbReference type="PANTHER" id="PTHR11119">
    <property type="entry name" value="XANTHINE-URACIL / VITAMIN C PERMEASE FAMILY MEMBER"/>
    <property type="match status" value="1"/>
</dbReference>
<dbReference type="GO" id="GO:0016020">
    <property type="term" value="C:membrane"/>
    <property type="evidence" value="ECO:0007669"/>
    <property type="project" value="UniProtKB-SubCell"/>
</dbReference>
<evidence type="ECO:0000256" key="6">
    <source>
        <dbReference type="SAM" id="Phobius"/>
    </source>
</evidence>
<evidence type="ECO:0000256" key="1">
    <source>
        <dbReference type="ARBA" id="ARBA00004141"/>
    </source>
</evidence>
<feature type="transmembrane region" description="Helical" evidence="6">
    <location>
        <begin position="462"/>
        <end position="482"/>
    </location>
</feature>
<dbReference type="Proteomes" id="UP001054252">
    <property type="component" value="Unassembled WGS sequence"/>
</dbReference>
<keyword evidence="3 6" id="KW-0812">Transmembrane</keyword>
<keyword evidence="8" id="KW-1185">Reference proteome</keyword>
<feature type="transmembrane region" description="Helical" evidence="6">
    <location>
        <begin position="162"/>
        <end position="180"/>
    </location>
</feature>
<keyword evidence="5 6" id="KW-0472">Membrane</keyword>
<feature type="transmembrane region" description="Helical" evidence="6">
    <location>
        <begin position="425"/>
        <end position="442"/>
    </location>
</feature>
<proteinExistence type="inferred from homology"/>
<evidence type="ECO:0000313" key="7">
    <source>
        <dbReference type="EMBL" id="GKV26510.1"/>
    </source>
</evidence>
<evidence type="ECO:0000313" key="8">
    <source>
        <dbReference type="Proteomes" id="UP001054252"/>
    </source>
</evidence>
<dbReference type="Pfam" id="PF00860">
    <property type="entry name" value="Xan_ur_permease"/>
    <property type="match status" value="1"/>
</dbReference>
<feature type="transmembrane region" description="Helical" evidence="6">
    <location>
        <begin position="43"/>
        <end position="62"/>
    </location>
</feature>
<evidence type="ECO:0000256" key="3">
    <source>
        <dbReference type="ARBA" id="ARBA00022692"/>
    </source>
</evidence>
<feature type="transmembrane region" description="Helical" evidence="6">
    <location>
        <begin position="287"/>
        <end position="309"/>
    </location>
</feature>
<keyword evidence="4 6" id="KW-1133">Transmembrane helix</keyword>
<dbReference type="NCBIfam" id="NF037981">
    <property type="entry name" value="NCS2_1"/>
    <property type="match status" value="1"/>
</dbReference>
<evidence type="ECO:0000256" key="5">
    <source>
        <dbReference type="ARBA" id="ARBA00023136"/>
    </source>
</evidence>
<reference evidence="7 8" key="1">
    <citation type="journal article" date="2021" name="Commun. Biol.">
        <title>The genome of Shorea leprosula (Dipterocarpaceae) highlights the ecological relevance of drought in aseasonal tropical rainforests.</title>
        <authorList>
            <person name="Ng K.K.S."/>
            <person name="Kobayashi M.J."/>
            <person name="Fawcett J.A."/>
            <person name="Hatakeyama M."/>
            <person name="Paape T."/>
            <person name="Ng C.H."/>
            <person name="Ang C.C."/>
            <person name="Tnah L.H."/>
            <person name="Lee C.T."/>
            <person name="Nishiyama T."/>
            <person name="Sese J."/>
            <person name="O'Brien M.J."/>
            <person name="Copetti D."/>
            <person name="Mohd Noor M.I."/>
            <person name="Ong R.C."/>
            <person name="Putra M."/>
            <person name="Sireger I.Z."/>
            <person name="Indrioko S."/>
            <person name="Kosugi Y."/>
            <person name="Izuno A."/>
            <person name="Isagi Y."/>
            <person name="Lee S.L."/>
            <person name="Shimizu K.K."/>
        </authorList>
    </citation>
    <scope>NUCLEOTIDE SEQUENCE [LARGE SCALE GENOMIC DNA]</scope>
    <source>
        <strain evidence="7">214</strain>
    </source>
</reference>
<evidence type="ECO:0008006" key="9">
    <source>
        <dbReference type="Google" id="ProtNLM"/>
    </source>
</evidence>
<name>A0AAV5KPR8_9ROSI</name>
<feature type="transmembrane region" description="Helical" evidence="6">
    <location>
        <begin position="393"/>
        <end position="413"/>
    </location>
</feature>
<feature type="transmembrane region" description="Helical" evidence="6">
    <location>
        <begin position="74"/>
        <end position="92"/>
    </location>
</feature>
<sequence length="531" mass="57859">MAAGGGGGKADEFGPHPVKDQLPAVDFCVSSSPPWPEAIILGFQHYLVMLGTTVIIPSIVVPLMGGGDVQKAKVINTSLFVAGINTLLQTLLGTRLPVVIGSSYAFIVPTISIALSRRFSYIIDPDERFEVTMRYIQGALIISSLFACIIGFFGFWRIFGRFLSPLAAVPLVILTGLGLYERGFPQVAKCIETGLPALIILVFLSQYVPHLLKSKCAIFERFAVLFSVAIVWVYAEILTAAGAYDHKSPTTQFSCRTDRSGLIRAAPWISVPYPLQWGTPYFEAGDAFAMMAAAFVAIIESTGTFIAAARFGSATHIPPSILSRGAGWQGIGILLDGLFGTASGSTASVENAGLLGLTRVGSRRVIQISAGFMLFFSVLGKFGALLASIPLPIMAALYCVLFAYVASAGLGFLQFCNLNSFRSKFILGFSIFMGLSVPQYFNEYLLISGYGPVHTHSSWFNNIMQVIFSSPATVAIFVAFFLDSTHSYGHSSIHHDSGRHWWEKFRNFNTDTRSEEFYSLPFKLNRFFPSF</sequence>
<feature type="transmembrane region" description="Helical" evidence="6">
    <location>
        <begin position="222"/>
        <end position="244"/>
    </location>
</feature>
<protein>
    <recommendedName>
        <fullName evidence="9">Nucleobase-ascorbate transporter 4</fullName>
    </recommendedName>
</protein>
<comment type="caution">
    <text evidence="7">The sequence shown here is derived from an EMBL/GenBank/DDBJ whole genome shotgun (WGS) entry which is preliminary data.</text>
</comment>
<comment type="subcellular location">
    <subcellularLocation>
        <location evidence="1">Membrane</location>
        <topology evidence="1">Multi-pass membrane protein</topology>
    </subcellularLocation>
</comment>
<gene>
    <name evidence="7" type="ORF">SLEP1_g35798</name>
</gene>
<dbReference type="AlphaFoldDB" id="A0AAV5KPR8"/>
<feature type="transmembrane region" description="Helical" evidence="6">
    <location>
        <begin position="365"/>
        <end position="387"/>
    </location>
</feature>
<feature type="transmembrane region" description="Helical" evidence="6">
    <location>
        <begin position="135"/>
        <end position="156"/>
    </location>
</feature>
<feature type="transmembrane region" description="Helical" evidence="6">
    <location>
        <begin position="98"/>
        <end position="115"/>
    </location>
</feature>
<accession>A0AAV5KPR8</accession>
<dbReference type="InterPro" id="IPR006043">
    <property type="entry name" value="NCS2"/>
</dbReference>
<evidence type="ECO:0000256" key="2">
    <source>
        <dbReference type="ARBA" id="ARBA00008821"/>
    </source>
</evidence>
<dbReference type="EMBL" id="BPVZ01000072">
    <property type="protein sequence ID" value="GKV26510.1"/>
    <property type="molecule type" value="Genomic_DNA"/>
</dbReference>